<accession>A0AB37RLY4</accession>
<dbReference type="RefSeq" id="WP_122210838.1">
    <property type="nucleotide sequence ID" value="NZ_RDCH01000005.1"/>
</dbReference>
<evidence type="ECO:0000313" key="1">
    <source>
        <dbReference type="EMBL" id="RMW57318.1"/>
    </source>
</evidence>
<comment type="caution">
    <text evidence="1">The sequence shown here is derived from an EMBL/GenBank/DDBJ whole genome shotgun (WGS) entry which is preliminary data.</text>
</comment>
<name>A0AB37RLY4_LACPE</name>
<dbReference type="AlphaFoldDB" id="A0AB37RLY4"/>
<dbReference type="EMBL" id="RDCL01000010">
    <property type="protein sequence ID" value="RMW57318.1"/>
    <property type="molecule type" value="Genomic_DNA"/>
</dbReference>
<evidence type="ECO:0000313" key="2">
    <source>
        <dbReference type="Proteomes" id="UP000281061"/>
    </source>
</evidence>
<sequence>MKREVLKLKNQQEDFNLLAQQLLTEGLSPKEFDDSSFFSMMTTLNARKKEDRAELIDPLEAINQTYGL</sequence>
<organism evidence="1 2">
    <name type="scientific">Lactiplantibacillus pentosus</name>
    <name type="common">Lactobacillus pentosus</name>
    <dbReference type="NCBI Taxonomy" id="1589"/>
    <lineage>
        <taxon>Bacteria</taxon>
        <taxon>Bacillati</taxon>
        <taxon>Bacillota</taxon>
        <taxon>Bacilli</taxon>
        <taxon>Lactobacillales</taxon>
        <taxon>Lactobacillaceae</taxon>
        <taxon>Lactiplantibacillus</taxon>
    </lineage>
</organism>
<proteinExistence type="predicted"/>
<protein>
    <submittedName>
        <fullName evidence="1">Uncharacterized protein</fullName>
    </submittedName>
</protein>
<gene>
    <name evidence="1" type="ORF">D6U17_00865</name>
</gene>
<reference evidence="1 2" key="1">
    <citation type="submission" date="2018-10" db="EMBL/GenBank/DDBJ databases">
        <title>Genome sequences of five Lactobacillus pentosus strains isolated from brines of traditionally fermented spanish-style green table olives and differences between them.</title>
        <authorList>
            <person name="Jimenez Diaz R."/>
        </authorList>
    </citation>
    <scope>NUCLEOTIDE SEQUENCE [LARGE SCALE GENOMIC DNA]</scope>
    <source>
        <strain evidence="1 2">IG8</strain>
    </source>
</reference>
<dbReference type="Proteomes" id="UP000281061">
    <property type="component" value="Unassembled WGS sequence"/>
</dbReference>